<dbReference type="Proteomes" id="UP000208075">
    <property type="component" value="Segment"/>
</dbReference>
<keyword evidence="3" id="KW-0548">Nucleotidyltransferase</keyword>
<keyword evidence="2" id="KW-0808">Transferase</keyword>
<evidence type="ECO:0000313" key="4">
    <source>
        <dbReference type="EMBL" id="CEZ26303.1"/>
    </source>
</evidence>
<dbReference type="GeneID" id="26373856"/>
<gene>
    <name evidence="4" type="primary">RdRp</name>
</gene>
<evidence type="ECO:0000256" key="1">
    <source>
        <dbReference type="ARBA" id="ARBA00022484"/>
    </source>
</evidence>
<dbReference type="RefSeq" id="YP_009182163.1">
    <property type="nucleotide sequence ID" value="NC_028474.1"/>
</dbReference>
<dbReference type="SUPFAM" id="SSF56672">
    <property type="entry name" value="DNA/RNA polymerases"/>
    <property type="match status" value="1"/>
</dbReference>
<dbReference type="PANTHER" id="PTHR34456:SF13">
    <property type="entry name" value="REVERSE TRANSCRIPTASE DOMAIN-CONTAINING PROTEIN"/>
    <property type="match status" value="1"/>
</dbReference>
<dbReference type="PANTHER" id="PTHR34456">
    <property type="entry name" value="MITOVIRUS RNA-DEPENDENT RNA POLYMERASE"/>
    <property type="match status" value="1"/>
</dbReference>
<dbReference type="OrthoDB" id="14837at10239"/>
<dbReference type="Pfam" id="PF05919">
    <property type="entry name" value="Mitovir_RNA_pol"/>
    <property type="match status" value="1"/>
</dbReference>
<proteinExistence type="predicted"/>
<sequence length="731" mass="85315">MSNKIINIIIIRIIRLCFNYNESTWEINEFLNIFNNMRKKSGLKYTIKYYKAVKLHITRYICGSPLLSNKDGVSVDASGWPTKFIFLKKFIKTRQGLRILLTLLSFTRTVVPTKQEELKIKPDYSTIDKLYTGKNYTIPAWFIKSWINKHNLKAKIPTYTKEDHYVSMKGSPNGPATYSSLWSILSLSYPQLQNISTMLGDYRDEFFKFYKTAWENNFGNDSSIKSSKWTGYTGKLSIVKDPELKRRVIAMVDYHSQFTLKPIHEMLLNKLRTLKCDRTFTQDPKHSWYVNNEKFFSLDLSAATDRFPLQLQKKLLSYIYENKDFCDAWADLLTSRVYIDSDGLQHKYNVGQPMGAYSSWAAFTITHHLVVAWAAHLCGEYNFSQYIILGDDIVIKNNKVANKYITLMTRLGVEISLHKTHVSKDTYEFAKRWIKDGIEVSGIPLKGILNQWKFPGVVYTTLESFFDKNPIQPKSLIDLICGLYKNLPLGKRRMSYNQIYKLLYDYHHAMRYSLNKITYDELRAYLCSKCKEDSFVLPYESISLHFMKLLLSGGMVSEAEKVSRFILSEYTKIENKFKDSYSDLNILSGYPLLNGYYNHLQSMQGKILDWEKDPNVTLVDSALSLRIEKFDKISSMNRDKSVRVSTLSGLWKTSMKRLWVERIEDDFEYMTFFSRINKDQHDSMLPVHGWEGVLDNNIQFTLNQLKPLISGTIVKVEKNSWENLDWGDFKV</sequence>
<protein>
    <submittedName>
        <fullName evidence="4">RNA dependent RNA polymerase</fullName>
    </submittedName>
</protein>
<dbReference type="InterPro" id="IPR008686">
    <property type="entry name" value="RNA_pol_mitovir"/>
</dbReference>
<name>A0A0S4GA85_9VIRU</name>
<evidence type="ECO:0000256" key="2">
    <source>
        <dbReference type="ARBA" id="ARBA00022679"/>
    </source>
</evidence>
<dbReference type="KEGG" id="vg:26373856"/>
<reference evidence="4" key="1">
    <citation type="journal article" date="2016" name="Mol. Plant Pathol.">
        <title>Deep sequencing of mycovirus-derived small RNAs from Botrytis species.</title>
        <authorList>
            <person name="Donaire L."/>
            <person name="Ayllon M.A."/>
        </authorList>
    </citation>
    <scope>NUCLEOTIDE SEQUENCE</scope>
    <source>
        <strain evidence="4">HAZ3-4</strain>
    </source>
</reference>
<keyword evidence="1" id="KW-0696">RNA-directed RNA polymerase</keyword>
<accession>A0A0S4GA85</accession>
<evidence type="ECO:0000256" key="3">
    <source>
        <dbReference type="ARBA" id="ARBA00022695"/>
    </source>
</evidence>
<keyword evidence="5" id="KW-1185">Reference proteome</keyword>
<dbReference type="EMBL" id="LN827947">
    <property type="protein sequence ID" value="CEZ26303.1"/>
    <property type="molecule type" value="Genomic_RNA"/>
</dbReference>
<dbReference type="GO" id="GO:0003968">
    <property type="term" value="F:RNA-directed RNA polymerase activity"/>
    <property type="evidence" value="ECO:0007669"/>
    <property type="project" value="UniProtKB-KW"/>
</dbReference>
<evidence type="ECO:0000313" key="5">
    <source>
        <dbReference type="Proteomes" id="UP000208075"/>
    </source>
</evidence>
<organism evidence="4">
    <name type="scientific">Botrytis cinerea mitovirus 4</name>
    <dbReference type="NCBI Taxonomy" id="1629667"/>
    <lineage>
        <taxon>Viruses</taxon>
        <taxon>Riboviria</taxon>
        <taxon>Orthornavirae</taxon>
        <taxon>Lenarviricota</taxon>
        <taxon>Howeltoviricetes</taxon>
        <taxon>Cryppavirales</taxon>
        <taxon>Mitoviridae</taxon>
        <taxon>Unuamitovirus</taxon>
        <taxon>Unuamitovirus boci4</taxon>
    </lineage>
</organism>
<dbReference type="InterPro" id="IPR043502">
    <property type="entry name" value="DNA/RNA_pol_sf"/>
</dbReference>